<evidence type="ECO:0000256" key="2">
    <source>
        <dbReference type="ARBA" id="ARBA00022448"/>
    </source>
</evidence>
<evidence type="ECO:0000313" key="13">
    <source>
        <dbReference type="EMBL" id="ORM74146.1"/>
    </source>
</evidence>
<evidence type="ECO:0000256" key="7">
    <source>
        <dbReference type="ARBA" id="ARBA00022692"/>
    </source>
</evidence>
<dbReference type="PANTHER" id="PTHR30561">
    <property type="entry name" value="SMR FAMILY PROTON-DEPENDENT DRUG EFFLUX TRANSPORTER SUGE"/>
    <property type="match status" value="1"/>
</dbReference>
<feature type="transmembrane region" description="Helical" evidence="12">
    <location>
        <begin position="102"/>
        <end position="120"/>
    </location>
</feature>
<keyword evidence="7 12" id="KW-0812">Transmembrane</keyword>
<evidence type="ECO:0000256" key="11">
    <source>
        <dbReference type="ARBA" id="ARBA00023136"/>
    </source>
</evidence>
<accession>A0A1X1DBT0</accession>
<dbReference type="GO" id="GO:0009103">
    <property type="term" value="P:lipopolysaccharide biosynthetic process"/>
    <property type="evidence" value="ECO:0007669"/>
    <property type="project" value="UniProtKB-UniRule"/>
</dbReference>
<keyword evidence="2 12" id="KW-0813">Transport</keyword>
<dbReference type="AlphaFoldDB" id="A0A1X1DBT0"/>
<evidence type="ECO:0000256" key="12">
    <source>
        <dbReference type="HAMAP-Rule" id="MF_00538"/>
    </source>
</evidence>
<dbReference type="InterPro" id="IPR022832">
    <property type="entry name" value="Flippase_ArnF"/>
</dbReference>
<dbReference type="EMBL" id="MLFS01000011">
    <property type="protein sequence ID" value="ORM74146.1"/>
    <property type="molecule type" value="Genomic_DNA"/>
</dbReference>
<keyword evidence="8 12" id="KW-0448">Lipopolysaccharide biosynthesis</keyword>
<protein>
    <recommendedName>
        <fullName evidence="12">Probable 4-amino-4-deoxy-L-arabinose-phosphoundecaprenol flippase subunit ArnF</fullName>
        <shortName evidence="12">L-Ara4N-phosphoundecaprenol flippase subunit ArnF</shortName>
    </recommendedName>
    <alternativeName>
        <fullName evidence="12">Undecaprenyl phosphate-aminoarabinose flippase subunit ArnF</fullName>
    </alternativeName>
</protein>
<dbReference type="GO" id="GO:0009245">
    <property type="term" value="P:lipid A biosynthetic process"/>
    <property type="evidence" value="ECO:0007669"/>
    <property type="project" value="UniProtKB-UniRule"/>
</dbReference>
<dbReference type="GO" id="GO:1901505">
    <property type="term" value="F:carbohydrate derivative transmembrane transporter activity"/>
    <property type="evidence" value="ECO:0007669"/>
    <property type="project" value="InterPro"/>
</dbReference>
<feature type="transmembrane region" description="Helical" evidence="12">
    <location>
        <begin position="46"/>
        <end position="66"/>
    </location>
</feature>
<organism evidence="13 14">
    <name type="scientific">Pantoea wallisii</name>
    <dbReference type="NCBI Taxonomy" id="1076551"/>
    <lineage>
        <taxon>Bacteria</taxon>
        <taxon>Pseudomonadati</taxon>
        <taxon>Pseudomonadota</taxon>
        <taxon>Gammaproteobacteria</taxon>
        <taxon>Enterobacterales</taxon>
        <taxon>Erwiniaceae</taxon>
        <taxon>Pantoea</taxon>
    </lineage>
</organism>
<evidence type="ECO:0000256" key="5">
    <source>
        <dbReference type="ARBA" id="ARBA00022519"/>
    </source>
</evidence>
<dbReference type="SUPFAM" id="SSF103481">
    <property type="entry name" value="Multidrug resistance efflux transporter EmrE"/>
    <property type="match status" value="1"/>
</dbReference>
<evidence type="ECO:0000256" key="6">
    <source>
        <dbReference type="ARBA" id="ARBA00022556"/>
    </source>
</evidence>
<comment type="caution">
    <text evidence="12">Lacks conserved residue(s) required for the propagation of feature annotation.</text>
</comment>
<dbReference type="PANTHER" id="PTHR30561:SF9">
    <property type="entry name" value="4-AMINO-4-DEOXY-L-ARABINOSE-PHOSPHOUNDECAPRENOL FLIPPASE SUBUNIT ARNF-RELATED"/>
    <property type="match status" value="1"/>
</dbReference>
<dbReference type="NCBIfam" id="NF002816">
    <property type="entry name" value="PRK02971.1-2"/>
    <property type="match status" value="1"/>
</dbReference>
<dbReference type="Proteomes" id="UP000193104">
    <property type="component" value="Unassembled WGS sequence"/>
</dbReference>
<comment type="subunit">
    <text evidence="12">Heterodimer of ArnE and ArnF.</text>
</comment>
<dbReference type="HAMAP" id="MF_00538">
    <property type="entry name" value="Flippase_ArnF"/>
    <property type="match status" value="1"/>
</dbReference>
<dbReference type="InterPro" id="IPR000390">
    <property type="entry name" value="Small_drug/metabolite_transptr"/>
</dbReference>
<keyword evidence="11 12" id="KW-0472">Membrane</keyword>
<sequence>MKGFLLAMGSILLVSVAQLVLRAVMVRLPSVAILLSPQWQQHGTLLLLLCAGLCAYGVSMLCWMLALRYLPLNRLYPLLSLSYVVVWLAAITLPSLGESFRWSSLAGVTLIVCGLLCITLPQRKH</sequence>
<name>A0A1X1DBT0_9GAMM</name>
<comment type="caution">
    <text evidence="13">The sequence shown here is derived from an EMBL/GenBank/DDBJ whole genome shotgun (WGS) entry which is preliminary data.</text>
</comment>
<evidence type="ECO:0000256" key="8">
    <source>
        <dbReference type="ARBA" id="ARBA00022985"/>
    </source>
</evidence>
<evidence type="ECO:0000256" key="9">
    <source>
        <dbReference type="ARBA" id="ARBA00022989"/>
    </source>
</evidence>
<dbReference type="UniPathway" id="UPA00030"/>
<keyword evidence="3 12" id="KW-1003">Cell membrane</keyword>
<keyword evidence="4 12" id="KW-0444">Lipid biosynthesis</keyword>
<comment type="pathway">
    <text evidence="12">Bacterial outer membrane biogenesis; lipopolysaccharide biosynthesis.</text>
</comment>
<comment type="similarity">
    <text evidence="12">Belongs to the ArnF family.</text>
</comment>
<gene>
    <name evidence="12" type="primary">arnF</name>
    <name evidence="13" type="ORF">HA48_06105</name>
</gene>
<keyword evidence="6 12" id="KW-0441">Lipid A biosynthesis</keyword>
<comment type="subcellular location">
    <subcellularLocation>
        <location evidence="12">Cell inner membrane</location>
        <topology evidence="12">Multi-pass membrane protein</topology>
    </subcellularLocation>
    <subcellularLocation>
        <location evidence="1">Cell membrane</location>
        <topology evidence="1">Multi-pass membrane protein</topology>
    </subcellularLocation>
</comment>
<evidence type="ECO:0000256" key="4">
    <source>
        <dbReference type="ARBA" id="ARBA00022516"/>
    </source>
</evidence>
<keyword evidence="9 12" id="KW-1133">Transmembrane helix</keyword>
<keyword evidence="5 12" id="KW-0997">Cell inner membrane</keyword>
<evidence type="ECO:0000256" key="10">
    <source>
        <dbReference type="ARBA" id="ARBA00023098"/>
    </source>
</evidence>
<reference evidence="13 14" key="1">
    <citation type="journal article" date="2017" name="Antonie Van Leeuwenhoek">
        <title>Phylogenomic resolution of the bacterial genus Pantoea and its relationship with Erwinia and Tatumella.</title>
        <authorList>
            <person name="Palmer M."/>
            <person name="Steenkamp E.T."/>
            <person name="Coetzee M.P."/>
            <person name="Chan W.Y."/>
            <person name="van Zyl E."/>
            <person name="De Maayer P."/>
            <person name="Coutinho T.A."/>
            <person name="Blom J."/>
            <person name="Smits T.H."/>
            <person name="Duffy B."/>
            <person name="Venter S.N."/>
        </authorList>
    </citation>
    <scope>NUCLEOTIDE SEQUENCE [LARGE SCALE GENOMIC DNA]</scope>
    <source>
        <strain evidence="13 14">LMG 26277</strain>
    </source>
</reference>
<dbReference type="STRING" id="1076551.HA48_06105"/>
<comment type="function">
    <text evidence="12">Translocates 4-amino-4-deoxy-L-arabinose-phosphoundecaprenol (alpha-L-Ara4N-phosphoundecaprenol) from the cytoplasmic to the periplasmic side of the inner membrane.</text>
</comment>
<evidence type="ECO:0000313" key="14">
    <source>
        <dbReference type="Proteomes" id="UP000193104"/>
    </source>
</evidence>
<evidence type="ECO:0000256" key="3">
    <source>
        <dbReference type="ARBA" id="ARBA00022475"/>
    </source>
</evidence>
<proteinExistence type="inferred from homology"/>
<keyword evidence="14" id="KW-1185">Reference proteome</keyword>
<keyword evidence="10 12" id="KW-0443">Lipid metabolism</keyword>
<evidence type="ECO:0000256" key="1">
    <source>
        <dbReference type="ARBA" id="ARBA00004651"/>
    </source>
</evidence>
<dbReference type="GO" id="GO:0005886">
    <property type="term" value="C:plasma membrane"/>
    <property type="evidence" value="ECO:0007669"/>
    <property type="project" value="UniProtKB-SubCell"/>
</dbReference>
<dbReference type="RefSeq" id="WP_208613109.1">
    <property type="nucleotide sequence ID" value="NZ_MLFS01000011.1"/>
</dbReference>
<dbReference type="Gene3D" id="1.10.3730.20">
    <property type="match status" value="1"/>
</dbReference>
<dbReference type="InterPro" id="IPR037185">
    <property type="entry name" value="EmrE-like"/>
</dbReference>
<feature type="transmembrane region" description="Helical" evidence="12">
    <location>
        <begin position="78"/>
        <end position="96"/>
    </location>
</feature>